<dbReference type="RefSeq" id="WP_207049238.1">
    <property type="nucleotide sequence ID" value="NZ_JAFIMU010000004.1"/>
</dbReference>
<organism evidence="1 2">
    <name type="scientific">Corallococcus macrosporus</name>
    <dbReference type="NCBI Taxonomy" id="35"/>
    <lineage>
        <taxon>Bacteria</taxon>
        <taxon>Pseudomonadati</taxon>
        <taxon>Myxococcota</taxon>
        <taxon>Myxococcia</taxon>
        <taxon>Myxococcales</taxon>
        <taxon>Cystobacterineae</taxon>
        <taxon>Myxococcaceae</taxon>
        <taxon>Corallococcus</taxon>
    </lineage>
</organism>
<comment type="caution">
    <text evidence="1">The sequence shown here is derived from an EMBL/GenBank/DDBJ whole genome shotgun (WGS) entry which is preliminary data.</text>
</comment>
<dbReference type="InterPro" id="IPR004155">
    <property type="entry name" value="PBS_lyase_HEAT"/>
</dbReference>
<dbReference type="SMART" id="SM00567">
    <property type="entry name" value="EZ_HEAT"/>
    <property type="match status" value="3"/>
</dbReference>
<dbReference type="InterPro" id="IPR016024">
    <property type="entry name" value="ARM-type_fold"/>
</dbReference>
<dbReference type="InterPro" id="IPR011989">
    <property type="entry name" value="ARM-like"/>
</dbReference>
<evidence type="ECO:0000313" key="2">
    <source>
        <dbReference type="Proteomes" id="UP000664052"/>
    </source>
</evidence>
<accession>A0ABS3D8P4</accession>
<protein>
    <submittedName>
        <fullName evidence="1">HEAT repeat domain-containing protein</fullName>
    </submittedName>
</protein>
<dbReference type="SUPFAM" id="SSF48371">
    <property type="entry name" value="ARM repeat"/>
    <property type="match status" value="1"/>
</dbReference>
<dbReference type="Gene3D" id="1.25.10.10">
    <property type="entry name" value="Leucine-rich Repeat Variant"/>
    <property type="match status" value="1"/>
</dbReference>
<dbReference type="EMBL" id="JAFIMU010000004">
    <property type="protein sequence ID" value="MBN8227027.1"/>
    <property type="molecule type" value="Genomic_DNA"/>
</dbReference>
<proteinExistence type="predicted"/>
<keyword evidence="2" id="KW-1185">Reference proteome</keyword>
<evidence type="ECO:0000313" key="1">
    <source>
        <dbReference type="EMBL" id="MBN8227027.1"/>
    </source>
</evidence>
<dbReference type="Proteomes" id="UP000664052">
    <property type="component" value="Unassembled WGS sequence"/>
</dbReference>
<reference evidence="1 2" key="1">
    <citation type="submission" date="2021-02" db="EMBL/GenBank/DDBJ databases">
        <title>De Novo genome assembly of isolated myxobacteria.</title>
        <authorList>
            <person name="Stevens D.C."/>
        </authorList>
    </citation>
    <scope>NUCLEOTIDE SEQUENCE [LARGE SCALE GENOMIC DNA]</scope>
    <source>
        <strain evidence="1 2">ATCC 29039</strain>
    </source>
</reference>
<name>A0ABS3D8P4_9BACT</name>
<sequence>MNPEELRHPEFGAIQLEASYQEAAVLLETPLPGRGRRSPRPFQSSFRDPLGFALYRAPLARPRVHALLLNRDPARVFYTAQPGEPLPSDDALQDTAVLVRRFLDIPLPRWALSRQAPGPSKMAALFLRALLEQWPEAVRCFQPEVSGGMSEGLDIGITGELDAEGQAVAVDGLDDKVRRFFELYPSGVLLVPATQWTEASRLVGGDAPRPRLGRRQRRRVEPFRGVLDLLVRLRVPAESCPETRLFEALREGARKVTCWNGAVREVSALIERSFLPAEEYKSGDEALVIGEDETGLILETRHEYFSGRKRPLFIEGGPGDGKSMVLSRLTARLLVESPLLGPALRVDARPLVSAGFSLAKALATPPKPGLDEAGYARLIELARGPTLMGSVSLAVDGLDEVSPADRRRILGFLDDWPGPVLVGARPLPDDAPGASHVRVRPLSRHDQEALFALEGKPHYAKLVLQDENTRYTEPVDRRKQMFADLCSTPLGISLLAMLPEPMLGESLDVPQVLKACIIRLLQRAEDNERITKQVRRRVENQGLAVLGAAAWSMIRRGGAVLDSEAMEAMTALAQPDLLDALYEVIETSDLVQRTGPGRSQFSHKSLAEFCAALYLSGQKGSEPELLAQVGEPGPDAVAFHFGALVSSRERLTRFILDLSRNSHRPMSSLALATRLLIANGAERVSVDAALAVLTRRVRLASRLDSNSRQGGLDDDREMWLALSRWAPELRPHASVLVDACLPLVGRFLRGELPPLTKANTDGYLLRWRVDGPFRACAFAEKLALALGLHDLPLPVLTRLEEGEALLRRRPAGAWVMELETLFDAPDDATRGSPSTVALSVWSQLAPSSRHLQRLDVLSQGSLAVMGPVISTVAGKGTLEQKREALLRAAVNSLEFGYVLRGEWHPRIRFSGKTHGIPAERWLEQWEHLWDVGLVGDTSRRSKPLEALYAEFLNDPCGPARWRALVARARMNKKGDAALFRTAVRDRHRAVRIEALARIRRHRLRVEPTAIATSLSSLDDDERWMALASIGAASTLPIDLVVAGLARNTPQPPEVDMPSPGNRWRAQERPWEKAMRKHGEAARAELIGGLRARMEGEAGVRTYFELIDGPYRDVALEVFPQWGISASQTVRSMLATGSPRQRRTAAKLLEGHHEALAPYVDDAEPEIASLAQNAVQRHQFLAPFRAGPPARMPTESQPLDDFHSRYARPILTPQVLSRYDSFEECWAALATHIFMGLPSTQPSFNLRASAWEPDRQAKELLQRLLLLYRPGHQALVLDGLMDEERARVAVFILRQAPPVGAVLALMSRGGALLEAAVAVLRGTPHGAQGAQQLCEMLCAATERRELSSSWARMLAELDGIAAFFPLLEPGAPRTLRDEAISFIRSKWEPLEELTTPRQDVMERARALETSTKTRVREIALRVLSLSGTSGDAERGRLRLKQAEAPLVRAAAVHLVGRLGNSQDLPMLRALLTGTPEVAGEAAIAMARLGGTSVVEELLRLVESPPRGLERARWRKGRWNGPWRDWHLAVAEAVIRGGDGEQARRLAFALVDDDDVWDVAREHFRLPEHLLFVAGPLSRQELLSEDSFHAELSDDLDKVLEGLNPEAARRVMLEAALRGEPFSKSFEDRIKVIRPEDLDLLLPRLRAQPDDALALRWVGQLPSGEAVIDALWRELSVQWWGQ</sequence>
<gene>
    <name evidence="1" type="ORF">JYK02_05825</name>
</gene>